<dbReference type="RefSeq" id="WP_349093792.1">
    <property type="nucleotide sequence ID" value="NZ_JBBMFL010000003.1"/>
</dbReference>
<dbReference type="InterPro" id="IPR051611">
    <property type="entry name" value="ECF_transporter_component"/>
</dbReference>
<dbReference type="Pfam" id="PF02361">
    <property type="entry name" value="CbiQ"/>
    <property type="match status" value="1"/>
</dbReference>
<keyword evidence="2" id="KW-1003">Cell membrane</keyword>
<evidence type="ECO:0000313" key="8">
    <source>
        <dbReference type="Proteomes" id="UP001460202"/>
    </source>
</evidence>
<evidence type="ECO:0000256" key="3">
    <source>
        <dbReference type="ARBA" id="ARBA00022692"/>
    </source>
</evidence>
<dbReference type="InterPro" id="IPR003339">
    <property type="entry name" value="ABC/ECF_trnsptr_transmembrane"/>
</dbReference>
<keyword evidence="4 6" id="KW-1133">Transmembrane helix</keyword>
<name>A0ABV1GUX6_9BACT</name>
<evidence type="ECO:0000256" key="2">
    <source>
        <dbReference type="ARBA" id="ARBA00022475"/>
    </source>
</evidence>
<dbReference type="CDD" id="cd16914">
    <property type="entry name" value="EcfT"/>
    <property type="match status" value="1"/>
</dbReference>
<sequence>MKNRLQHVLCALDAMERTARMQSPLHRTDARAKLLVTVVFLVTMLSVPPYRLSELLLFFVFPIFTCAMGGLRYGPIFRRSLVVLPFVAFIGVFNLFYDREPVFRMGALVVTAGWISFLSIILRGLLSVQALLVLIGSTGYYRLCRSLQQLGVPAVFTTQLLFVYRYLFVLIEEAAAMQQARDARSFGRKSYPLKVWGTLVGQLLIRTFDRAERISRAMLARGFTGRISEGMSERPAWKMRDTLFLAAWCSALVLLRLCRPAENFSMLINNF</sequence>
<comment type="caution">
    <text evidence="7">The sequence shown here is derived from an EMBL/GenBank/DDBJ whole genome shotgun (WGS) entry which is preliminary data.</text>
</comment>
<evidence type="ECO:0000313" key="7">
    <source>
        <dbReference type="EMBL" id="MEQ2543999.1"/>
    </source>
</evidence>
<accession>A0ABV1GUX6</accession>
<dbReference type="PANTHER" id="PTHR34857">
    <property type="entry name" value="SLL0384 PROTEIN"/>
    <property type="match status" value="1"/>
</dbReference>
<feature type="transmembrane region" description="Helical" evidence="6">
    <location>
        <begin position="147"/>
        <end position="167"/>
    </location>
</feature>
<dbReference type="InterPro" id="IPR012809">
    <property type="entry name" value="ECF_CbiQ"/>
</dbReference>
<keyword evidence="5 6" id="KW-0472">Membrane</keyword>
<evidence type="ECO:0000256" key="6">
    <source>
        <dbReference type="SAM" id="Phobius"/>
    </source>
</evidence>
<gene>
    <name evidence="7" type="primary">cbiQ</name>
    <name evidence="7" type="ORF">WMO46_03410</name>
</gene>
<comment type="subcellular location">
    <subcellularLocation>
        <location evidence="1">Cell membrane</location>
        <topology evidence="1">Multi-pass membrane protein</topology>
    </subcellularLocation>
</comment>
<dbReference type="NCBIfam" id="TIGR02454">
    <property type="entry name" value="ECF_T_CbiQ"/>
    <property type="match status" value="1"/>
</dbReference>
<feature type="transmembrane region" description="Helical" evidence="6">
    <location>
        <begin position="109"/>
        <end position="135"/>
    </location>
</feature>
<dbReference type="Proteomes" id="UP001460202">
    <property type="component" value="Unassembled WGS sequence"/>
</dbReference>
<evidence type="ECO:0000256" key="1">
    <source>
        <dbReference type="ARBA" id="ARBA00004651"/>
    </source>
</evidence>
<reference evidence="7 8" key="1">
    <citation type="submission" date="2024-03" db="EMBL/GenBank/DDBJ databases">
        <title>Human intestinal bacterial collection.</title>
        <authorList>
            <person name="Pauvert C."/>
            <person name="Hitch T.C.A."/>
            <person name="Clavel T."/>
        </authorList>
    </citation>
    <scope>NUCLEOTIDE SEQUENCE [LARGE SCALE GENOMIC DNA]</scope>
    <source>
        <strain evidence="7 8">CLA-KB-H122</strain>
    </source>
</reference>
<feature type="transmembrane region" description="Helical" evidence="6">
    <location>
        <begin position="30"/>
        <end position="50"/>
    </location>
</feature>
<protein>
    <submittedName>
        <fullName evidence="7">Cobalt ECF transporter T component CbiQ</fullName>
    </submittedName>
</protein>
<keyword evidence="3 6" id="KW-0812">Transmembrane</keyword>
<evidence type="ECO:0000256" key="5">
    <source>
        <dbReference type="ARBA" id="ARBA00023136"/>
    </source>
</evidence>
<evidence type="ECO:0000256" key="4">
    <source>
        <dbReference type="ARBA" id="ARBA00022989"/>
    </source>
</evidence>
<keyword evidence="8" id="KW-1185">Reference proteome</keyword>
<dbReference type="PANTHER" id="PTHR34857:SF2">
    <property type="entry name" value="SLL0384 PROTEIN"/>
    <property type="match status" value="1"/>
</dbReference>
<dbReference type="EMBL" id="JBBMFL010000003">
    <property type="protein sequence ID" value="MEQ2543999.1"/>
    <property type="molecule type" value="Genomic_DNA"/>
</dbReference>
<feature type="transmembrane region" description="Helical" evidence="6">
    <location>
        <begin position="81"/>
        <end position="97"/>
    </location>
</feature>
<organism evidence="7 8">
    <name type="scientific">Alistipes intestinihominis</name>
    <dbReference type="NCBI Taxonomy" id="3133172"/>
    <lineage>
        <taxon>Bacteria</taxon>
        <taxon>Pseudomonadati</taxon>
        <taxon>Bacteroidota</taxon>
        <taxon>Bacteroidia</taxon>
        <taxon>Bacteroidales</taxon>
        <taxon>Rikenellaceae</taxon>
        <taxon>Alistipes</taxon>
    </lineage>
</organism>
<proteinExistence type="predicted"/>